<evidence type="ECO:0000313" key="2">
    <source>
        <dbReference type="EMBL" id="TGU75271.1"/>
    </source>
</evidence>
<organism evidence="2 3">
    <name type="scientific">Geomonas terrae</name>
    <dbReference type="NCBI Taxonomy" id="2562681"/>
    <lineage>
        <taxon>Bacteria</taxon>
        <taxon>Pseudomonadati</taxon>
        <taxon>Thermodesulfobacteriota</taxon>
        <taxon>Desulfuromonadia</taxon>
        <taxon>Geobacterales</taxon>
        <taxon>Geobacteraceae</taxon>
        <taxon>Geomonas</taxon>
    </lineage>
</organism>
<keyword evidence="3" id="KW-1185">Reference proteome</keyword>
<reference evidence="2 3" key="1">
    <citation type="submission" date="2019-04" db="EMBL/GenBank/DDBJ databases">
        <title>Geobacter oryzae sp. nov., ferric-reducing bacteria isolated from paddy soil.</title>
        <authorList>
            <person name="Xu Z."/>
            <person name="Masuda Y."/>
            <person name="Itoh H."/>
            <person name="Senoo K."/>
        </authorList>
    </citation>
    <scope>NUCLEOTIDE SEQUENCE [LARGE SCALE GENOMIC DNA]</scope>
    <source>
        <strain evidence="2 3">Red111</strain>
    </source>
</reference>
<dbReference type="Gene3D" id="3.20.20.210">
    <property type="match status" value="1"/>
</dbReference>
<dbReference type="GO" id="GO:0006779">
    <property type="term" value="P:porphyrin-containing compound biosynthetic process"/>
    <property type="evidence" value="ECO:0007669"/>
    <property type="project" value="InterPro"/>
</dbReference>
<feature type="domain" description="Uroporphyrinogen decarboxylase (URO-D)" evidence="1">
    <location>
        <begin position="2"/>
        <end position="331"/>
    </location>
</feature>
<dbReference type="PANTHER" id="PTHR47099:SF1">
    <property type="entry name" value="METHYLCOBAMIDE:COM METHYLTRANSFERASE MTBA"/>
    <property type="match status" value="1"/>
</dbReference>
<dbReference type="Proteomes" id="UP000306416">
    <property type="component" value="Unassembled WGS sequence"/>
</dbReference>
<dbReference type="GO" id="GO:0008168">
    <property type="term" value="F:methyltransferase activity"/>
    <property type="evidence" value="ECO:0007669"/>
    <property type="project" value="UniProtKB-KW"/>
</dbReference>
<evidence type="ECO:0000259" key="1">
    <source>
        <dbReference type="Pfam" id="PF01208"/>
    </source>
</evidence>
<dbReference type="AlphaFoldDB" id="A0A4S1CN62"/>
<gene>
    <name evidence="2" type="ORF">E4633_03885</name>
</gene>
<dbReference type="RefSeq" id="WP_135869570.1">
    <property type="nucleotide sequence ID" value="NZ_SRSC01000001.1"/>
</dbReference>
<dbReference type="InterPro" id="IPR000257">
    <property type="entry name" value="Uroporphyrinogen_deCOase"/>
</dbReference>
<dbReference type="GO" id="GO:0032259">
    <property type="term" value="P:methylation"/>
    <property type="evidence" value="ECO:0007669"/>
    <property type="project" value="UniProtKB-KW"/>
</dbReference>
<dbReference type="InterPro" id="IPR038071">
    <property type="entry name" value="UROD/MetE-like_sf"/>
</dbReference>
<sequence length="341" mass="36599">MERVLTALSHREPDRVPLFLLLTLHGARELGLSIEEYFSSSENVVRGQLAMLRRYGHDCIYAFFHASLEAEAWGGSTIFRDDGPPNAGAPPLKVDAIASLAPPRVTAATGLVRVLEAQRGLRQAVGDSVPIIGVVMSPFSLPVMQLGFDAYLDIMFDRPDLMQRLMEVNAAFCAEWGNAQLAAGAHAICYFDPLASPKMIEPSLYRRFGWPAARRALNAIKGPTATHLASGPCLGVVEDLAGSGTAMVGVGGEEDLAAVKRRCCGRLTVFGNLNGITMRSWDEAAAIAEVKGAIDAAAQGGGFILSDQHGEIPWQVPERTLEQVALAAREYGRYPLQGGRG</sequence>
<dbReference type="SUPFAM" id="SSF51726">
    <property type="entry name" value="UROD/MetE-like"/>
    <property type="match status" value="1"/>
</dbReference>
<proteinExistence type="predicted"/>
<protein>
    <submittedName>
        <fullName evidence="2">Methylcobamide--CoM methyltransferase MtbA</fullName>
    </submittedName>
</protein>
<dbReference type="InterPro" id="IPR052024">
    <property type="entry name" value="Methanogen_methyltrans"/>
</dbReference>
<dbReference type="CDD" id="cd03465">
    <property type="entry name" value="URO-D_like"/>
    <property type="match status" value="1"/>
</dbReference>
<dbReference type="GO" id="GO:0004853">
    <property type="term" value="F:uroporphyrinogen decarboxylase activity"/>
    <property type="evidence" value="ECO:0007669"/>
    <property type="project" value="InterPro"/>
</dbReference>
<accession>A0A4S1CN62</accession>
<keyword evidence="2" id="KW-0489">Methyltransferase</keyword>
<evidence type="ECO:0000313" key="3">
    <source>
        <dbReference type="Proteomes" id="UP000306416"/>
    </source>
</evidence>
<dbReference type="PANTHER" id="PTHR47099">
    <property type="entry name" value="METHYLCOBAMIDE:COM METHYLTRANSFERASE MTBA"/>
    <property type="match status" value="1"/>
</dbReference>
<name>A0A4S1CN62_9BACT</name>
<dbReference type="Pfam" id="PF01208">
    <property type="entry name" value="URO-D"/>
    <property type="match status" value="1"/>
</dbReference>
<keyword evidence="2" id="KW-0808">Transferase</keyword>
<dbReference type="EMBL" id="SRSC01000001">
    <property type="protein sequence ID" value="TGU75271.1"/>
    <property type="molecule type" value="Genomic_DNA"/>
</dbReference>
<comment type="caution">
    <text evidence="2">The sequence shown here is derived from an EMBL/GenBank/DDBJ whole genome shotgun (WGS) entry which is preliminary data.</text>
</comment>